<protein>
    <submittedName>
        <fullName evidence="3">Uncharacterized protein</fullName>
    </submittedName>
</protein>
<feature type="region of interest" description="Disordered" evidence="1">
    <location>
        <begin position="1"/>
        <end position="41"/>
    </location>
</feature>
<feature type="compositionally biased region" description="Pro residues" evidence="1">
    <location>
        <begin position="80"/>
        <end position="95"/>
    </location>
</feature>
<feature type="transmembrane region" description="Helical" evidence="2">
    <location>
        <begin position="101"/>
        <end position="124"/>
    </location>
</feature>
<proteinExistence type="predicted"/>
<dbReference type="EMBL" id="JBBBZM010000015">
    <property type="protein sequence ID" value="KAL0639006.1"/>
    <property type="molecule type" value="Genomic_DNA"/>
</dbReference>
<sequence length="263" mass="28633">MALSYNSFETTSTAMSLSNDSPESVLFNELPQSTRSDESFPTIVLPSEPTPIALPSEWFPIVLPSDQTTLSDPSTITAPPGKPPSPSSNPLQPTPAPRNNITVAIAIAVPILVITISILAFLIFRRRAKQNHGAPETVLPELDGDTHKSTVLIELSAQSPPRAELPGTTPVSTPSPPREISPTPPPWAPQPFQHLPEHRVSPAASPTPPIAPEDDNEIQSLQRERVRVGERRERLLMLEALDEEDRRLEQKISERMTGLRGGG</sequence>
<name>A0ABR3GST6_9PEZI</name>
<evidence type="ECO:0000313" key="3">
    <source>
        <dbReference type="EMBL" id="KAL0639006.1"/>
    </source>
</evidence>
<organism evidence="3 4">
    <name type="scientific">Discina gigas</name>
    <dbReference type="NCBI Taxonomy" id="1032678"/>
    <lineage>
        <taxon>Eukaryota</taxon>
        <taxon>Fungi</taxon>
        <taxon>Dikarya</taxon>
        <taxon>Ascomycota</taxon>
        <taxon>Pezizomycotina</taxon>
        <taxon>Pezizomycetes</taxon>
        <taxon>Pezizales</taxon>
        <taxon>Discinaceae</taxon>
        <taxon>Discina</taxon>
    </lineage>
</organism>
<accession>A0ABR3GST6</accession>
<evidence type="ECO:0000256" key="1">
    <source>
        <dbReference type="SAM" id="MobiDB-lite"/>
    </source>
</evidence>
<dbReference type="Proteomes" id="UP001447188">
    <property type="component" value="Unassembled WGS sequence"/>
</dbReference>
<feature type="compositionally biased region" description="Polar residues" evidence="1">
    <location>
        <begin position="1"/>
        <end position="22"/>
    </location>
</feature>
<comment type="caution">
    <text evidence="3">The sequence shown here is derived from an EMBL/GenBank/DDBJ whole genome shotgun (WGS) entry which is preliminary data.</text>
</comment>
<keyword evidence="2" id="KW-1133">Transmembrane helix</keyword>
<evidence type="ECO:0000256" key="2">
    <source>
        <dbReference type="SAM" id="Phobius"/>
    </source>
</evidence>
<keyword evidence="2" id="KW-0812">Transmembrane</keyword>
<feature type="region of interest" description="Disordered" evidence="1">
    <location>
        <begin position="69"/>
        <end position="95"/>
    </location>
</feature>
<feature type="region of interest" description="Disordered" evidence="1">
    <location>
        <begin position="156"/>
        <end position="225"/>
    </location>
</feature>
<reference evidence="3 4" key="1">
    <citation type="submission" date="2024-02" db="EMBL/GenBank/DDBJ databases">
        <title>Discinaceae phylogenomics.</title>
        <authorList>
            <person name="Dirks A.C."/>
            <person name="James T.Y."/>
        </authorList>
    </citation>
    <scope>NUCLEOTIDE SEQUENCE [LARGE SCALE GENOMIC DNA]</scope>
    <source>
        <strain evidence="3 4">ACD0624</strain>
    </source>
</reference>
<keyword evidence="2" id="KW-0472">Membrane</keyword>
<keyword evidence="4" id="KW-1185">Reference proteome</keyword>
<dbReference type="PRINTS" id="PR01217">
    <property type="entry name" value="PRICHEXTENSN"/>
</dbReference>
<feature type="compositionally biased region" description="Pro residues" evidence="1">
    <location>
        <begin position="173"/>
        <end position="189"/>
    </location>
</feature>
<gene>
    <name evidence="3" type="ORF">Q9L58_001887</name>
</gene>
<evidence type="ECO:0000313" key="4">
    <source>
        <dbReference type="Proteomes" id="UP001447188"/>
    </source>
</evidence>